<organism evidence="2">
    <name type="scientific">Siphoviridae sp. ctlXU33</name>
    <dbReference type="NCBI Taxonomy" id="2823598"/>
    <lineage>
        <taxon>Viruses</taxon>
        <taxon>Duplodnaviria</taxon>
        <taxon>Heunggongvirae</taxon>
        <taxon>Uroviricota</taxon>
        <taxon>Caudoviricetes</taxon>
    </lineage>
</organism>
<name>A0A8S5LF57_9CAUD</name>
<dbReference type="InterPro" id="IPR009636">
    <property type="entry name" value="SCAF"/>
</dbReference>
<sequence>MKGCMTMRKEDFITLGMDEELAGKCEKASAEELKNYVPYERFKELVDEKNKLKTDIADRDKQFETLKNSTGDVEAMKEQIASLQAENKAKDEAHATEIKQMKINSALESALISSKAKNVTAVKALIKDLDKAELQDDGSIKGLYEQIKELKKSDGYLFEENTVAKPSFKGFQPGVAKKETGSGRVDMSKMSYEELANYIENNPDIGN</sequence>
<reference evidence="2" key="1">
    <citation type="journal article" date="2021" name="Proc. Natl. Acad. Sci. U.S.A.">
        <title>A Catalog of Tens of Thousands of Viruses from Human Metagenomes Reveals Hidden Associations with Chronic Diseases.</title>
        <authorList>
            <person name="Tisza M.J."/>
            <person name="Buck C.B."/>
        </authorList>
    </citation>
    <scope>NUCLEOTIDE SEQUENCE</scope>
    <source>
        <strain evidence="2">CtlXU33</strain>
    </source>
</reference>
<dbReference type="Pfam" id="PF06810">
    <property type="entry name" value="Phage_scaffold"/>
    <property type="match status" value="1"/>
</dbReference>
<evidence type="ECO:0000256" key="1">
    <source>
        <dbReference type="SAM" id="Coils"/>
    </source>
</evidence>
<keyword evidence="1" id="KW-0175">Coiled coil</keyword>
<protein>
    <submittedName>
        <fullName evidence="2">Minor structural protein</fullName>
    </submittedName>
</protein>
<feature type="coiled-coil region" evidence="1">
    <location>
        <begin position="66"/>
        <end position="93"/>
    </location>
</feature>
<dbReference type="EMBL" id="BK014706">
    <property type="protein sequence ID" value="DAD68677.1"/>
    <property type="molecule type" value="Genomic_DNA"/>
</dbReference>
<evidence type="ECO:0000313" key="2">
    <source>
        <dbReference type="EMBL" id="DAD68677.1"/>
    </source>
</evidence>
<accession>A0A8S5LF57</accession>
<dbReference type="GO" id="GO:0019069">
    <property type="term" value="P:viral capsid assembly"/>
    <property type="evidence" value="ECO:0007669"/>
    <property type="project" value="InterPro"/>
</dbReference>
<proteinExistence type="predicted"/>